<evidence type="ECO:0000256" key="4">
    <source>
        <dbReference type="ARBA" id="ARBA00035204"/>
    </source>
</evidence>
<dbReference type="CDD" id="cd00427">
    <property type="entry name" value="Ribosomal_L29_HIP"/>
    <property type="match status" value="1"/>
</dbReference>
<name>A0A518D2W2_9BACT</name>
<dbReference type="PROSITE" id="PS00579">
    <property type="entry name" value="RIBOSOMAL_L29"/>
    <property type="match status" value="1"/>
</dbReference>
<evidence type="ECO:0000256" key="2">
    <source>
        <dbReference type="ARBA" id="ARBA00022980"/>
    </source>
</evidence>
<protein>
    <recommendedName>
        <fullName evidence="4 5">Large ribosomal subunit protein uL29</fullName>
    </recommendedName>
</protein>
<organism evidence="6 7">
    <name type="scientific">Rohdeia mirabilis</name>
    <dbReference type="NCBI Taxonomy" id="2528008"/>
    <lineage>
        <taxon>Bacteria</taxon>
        <taxon>Pseudomonadati</taxon>
        <taxon>Planctomycetota</taxon>
        <taxon>Planctomycetia</taxon>
        <taxon>Planctomycetia incertae sedis</taxon>
        <taxon>Rohdeia</taxon>
    </lineage>
</organism>
<dbReference type="PANTHER" id="PTHR10916">
    <property type="entry name" value="60S RIBOSOMAL PROTEIN L35/50S RIBOSOMAL PROTEIN L29"/>
    <property type="match status" value="1"/>
</dbReference>
<dbReference type="InterPro" id="IPR001854">
    <property type="entry name" value="Ribosomal_uL29"/>
</dbReference>
<dbReference type="GO" id="GO:0003735">
    <property type="term" value="F:structural constituent of ribosome"/>
    <property type="evidence" value="ECO:0007669"/>
    <property type="project" value="InterPro"/>
</dbReference>
<evidence type="ECO:0000256" key="1">
    <source>
        <dbReference type="ARBA" id="ARBA00009254"/>
    </source>
</evidence>
<dbReference type="Pfam" id="PF00831">
    <property type="entry name" value="Ribosomal_L29"/>
    <property type="match status" value="1"/>
</dbReference>
<dbReference type="HAMAP" id="MF_00374">
    <property type="entry name" value="Ribosomal_uL29"/>
    <property type="match status" value="1"/>
</dbReference>
<evidence type="ECO:0000256" key="5">
    <source>
        <dbReference type="HAMAP-Rule" id="MF_00374"/>
    </source>
</evidence>
<dbReference type="AlphaFoldDB" id="A0A518D2W2"/>
<comment type="similarity">
    <text evidence="1 5">Belongs to the universal ribosomal protein uL29 family.</text>
</comment>
<dbReference type="NCBIfam" id="TIGR00012">
    <property type="entry name" value="L29"/>
    <property type="match status" value="1"/>
</dbReference>
<dbReference type="PANTHER" id="PTHR10916:SF0">
    <property type="entry name" value="LARGE RIBOSOMAL SUBUNIT PROTEIN UL29C"/>
    <property type="match status" value="1"/>
</dbReference>
<keyword evidence="7" id="KW-1185">Reference proteome</keyword>
<dbReference type="Proteomes" id="UP000319342">
    <property type="component" value="Chromosome"/>
</dbReference>
<sequence length="71" mass="8235">MNIEEARSKTDSELRFDLGNFKKELFDLRFRSSTESSANPSRIRTLRRSIARINTLLHERSSGVRGQQPRA</sequence>
<proteinExistence type="inferred from homology"/>
<dbReference type="Gene3D" id="1.10.287.310">
    <property type="match status" value="1"/>
</dbReference>
<gene>
    <name evidence="5 6" type="primary">rpmC</name>
    <name evidence="6" type="ORF">Pla163_29220</name>
</gene>
<dbReference type="InterPro" id="IPR050063">
    <property type="entry name" value="Ribosomal_protein_uL29"/>
</dbReference>
<dbReference type="GO" id="GO:0006412">
    <property type="term" value="P:translation"/>
    <property type="evidence" value="ECO:0007669"/>
    <property type="project" value="UniProtKB-UniRule"/>
</dbReference>
<keyword evidence="3 5" id="KW-0687">Ribonucleoprotein</keyword>
<evidence type="ECO:0000313" key="6">
    <source>
        <dbReference type="EMBL" id="QDU85785.1"/>
    </source>
</evidence>
<dbReference type="RefSeq" id="WP_145189803.1">
    <property type="nucleotide sequence ID" value="NZ_CP036290.1"/>
</dbReference>
<dbReference type="GO" id="GO:0022625">
    <property type="term" value="C:cytosolic large ribosomal subunit"/>
    <property type="evidence" value="ECO:0007669"/>
    <property type="project" value="TreeGrafter"/>
</dbReference>
<accession>A0A518D2W2</accession>
<keyword evidence="2 5" id="KW-0689">Ribosomal protein</keyword>
<dbReference type="EMBL" id="CP036290">
    <property type="protein sequence ID" value="QDU85785.1"/>
    <property type="molecule type" value="Genomic_DNA"/>
</dbReference>
<evidence type="ECO:0000256" key="3">
    <source>
        <dbReference type="ARBA" id="ARBA00023274"/>
    </source>
</evidence>
<evidence type="ECO:0000313" key="7">
    <source>
        <dbReference type="Proteomes" id="UP000319342"/>
    </source>
</evidence>
<dbReference type="OrthoDB" id="9815192at2"/>
<dbReference type="InterPro" id="IPR036049">
    <property type="entry name" value="Ribosomal_uL29_sf"/>
</dbReference>
<reference evidence="6 7" key="1">
    <citation type="submission" date="2019-02" db="EMBL/GenBank/DDBJ databases">
        <title>Deep-cultivation of Planctomycetes and their phenomic and genomic characterization uncovers novel biology.</title>
        <authorList>
            <person name="Wiegand S."/>
            <person name="Jogler M."/>
            <person name="Boedeker C."/>
            <person name="Pinto D."/>
            <person name="Vollmers J."/>
            <person name="Rivas-Marin E."/>
            <person name="Kohn T."/>
            <person name="Peeters S.H."/>
            <person name="Heuer A."/>
            <person name="Rast P."/>
            <person name="Oberbeckmann S."/>
            <person name="Bunk B."/>
            <person name="Jeske O."/>
            <person name="Meyerdierks A."/>
            <person name="Storesund J.E."/>
            <person name="Kallscheuer N."/>
            <person name="Luecker S."/>
            <person name="Lage O.M."/>
            <person name="Pohl T."/>
            <person name="Merkel B.J."/>
            <person name="Hornburger P."/>
            <person name="Mueller R.-W."/>
            <person name="Bruemmer F."/>
            <person name="Labrenz M."/>
            <person name="Spormann A.M."/>
            <person name="Op den Camp H."/>
            <person name="Overmann J."/>
            <person name="Amann R."/>
            <person name="Jetten M.S.M."/>
            <person name="Mascher T."/>
            <person name="Medema M.H."/>
            <person name="Devos D.P."/>
            <person name="Kaster A.-K."/>
            <person name="Ovreas L."/>
            <person name="Rohde M."/>
            <person name="Galperin M.Y."/>
            <person name="Jogler C."/>
        </authorList>
    </citation>
    <scope>NUCLEOTIDE SEQUENCE [LARGE SCALE GENOMIC DNA]</scope>
    <source>
        <strain evidence="6 7">Pla163</strain>
    </source>
</reference>
<dbReference type="SUPFAM" id="SSF46561">
    <property type="entry name" value="Ribosomal protein L29 (L29p)"/>
    <property type="match status" value="1"/>
</dbReference>
<dbReference type="InterPro" id="IPR018254">
    <property type="entry name" value="Ribosomal_uL29_CS"/>
</dbReference>